<dbReference type="PANTHER" id="PTHR21112">
    <property type="entry name" value="CHEMOSENSORY PROTEIN A 29A-RELATED"/>
    <property type="match status" value="1"/>
</dbReference>
<proteinExistence type="predicted"/>
<dbReference type="PANTHER" id="PTHR21112:SF0">
    <property type="entry name" value="CHEMOSENSORY PROTEIN A 29A-RELATED"/>
    <property type="match status" value="1"/>
</dbReference>
<evidence type="ECO:0000313" key="2">
    <source>
        <dbReference type="Proteomes" id="UP000494163"/>
    </source>
</evidence>
<dbReference type="Proteomes" id="UP000494163">
    <property type="component" value="Chromosome 2R"/>
</dbReference>
<reference evidence="1 2" key="1">
    <citation type="submission" date="2015-08" db="EMBL/GenBank/DDBJ databases">
        <title>Ancestral chromatin configuration constrains chromatin evolution on differentiating sex chromosomes in Drosophila.</title>
        <authorList>
            <person name="Zhou Q."/>
            <person name="Bachtrog D."/>
        </authorList>
    </citation>
    <scope>NUCLEOTIDE SEQUENCE [LARGE SCALE GENOMIC DNA]</scope>
    <source>
        <tissue evidence="1">Whole larvae</tissue>
    </source>
</reference>
<dbReference type="OMA" id="MNTHYKE"/>
<organism evidence="1 2">
    <name type="scientific">Drosophila busckii</name>
    <name type="common">Fruit fly</name>
    <dbReference type="NCBI Taxonomy" id="30019"/>
    <lineage>
        <taxon>Eukaryota</taxon>
        <taxon>Metazoa</taxon>
        <taxon>Ecdysozoa</taxon>
        <taxon>Arthropoda</taxon>
        <taxon>Hexapoda</taxon>
        <taxon>Insecta</taxon>
        <taxon>Pterygota</taxon>
        <taxon>Neoptera</taxon>
        <taxon>Endopterygota</taxon>
        <taxon>Diptera</taxon>
        <taxon>Brachycera</taxon>
        <taxon>Muscomorpha</taxon>
        <taxon>Ephydroidea</taxon>
        <taxon>Drosophilidae</taxon>
        <taxon>Drosophila</taxon>
    </lineage>
</organism>
<dbReference type="OrthoDB" id="8043478at2759"/>
<dbReference type="AlphaFoldDB" id="A0A0M4E707"/>
<gene>
    <name evidence="1" type="ORF">Dbus_chr2Rg1970</name>
</gene>
<feature type="non-terminal residue" evidence="1">
    <location>
        <position position="1"/>
    </location>
</feature>
<accession>A0A0M4E707</accession>
<protein>
    <submittedName>
        <fullName evidence="1">CG34028</fullName>
    </submittedName>
</protein>
<keyword evidence="2" id="KW-1185">Reference proteome</keyword>
<dbReference type="EMBL" id="CP012524">
    <property type="protein sequence ID" value="ALC42391.1"/>
    <property type="molecule type" value="Genomic_DNA"/>
</dbReference>
<sequence>YRSNTGNEEDYTLMPWSVPKQTYEEYTKSFYESIVHKNLAHCSNLPTPDKAYPIPKGTVYKFDRCVVDGDGMPDYAPDGYYKVVFNATGEVEWTVTIIVKITKKTD</sequence>
<dbReference type="Pfam" id="PF06477">
    <property type="entry name" value="DUF1091"/>
    <property type="match status" value="1"/>
</dbReference>
<evidence type="ECO:0000313" key="1">
    <source>
        <dbReference type="EMBL" id="ALC42391.1"/>
    </source>
</evidence>
<feature type="non-terminal residue" evidence="1">
    <location>
        <position position="106"/>
    </location>
</feature>
<name>A0A0M4E707_DROBS</name>
<dbReference type="InterPro" id="IPR010512">
    <property type="entry name" value="DUF1091"/>
</dbReference>